<name>A0A6V7QMG0_ANACO</name>
<feature type="compositionally biased region" description="Basic residues" evidence="1">
    <location>
        <begin position="1"/>
        <end position="11"/>
    </location>
</feature>
<accession>A0A6V7QMG0</accession>
<feature type="region of interest" description="Disordered" evidence="1">
    <location>
        <begin position="1"/>
        <end position="62"/>
    </location>
</feature>
<feature type="compositionally biased region" description="Low complexity" evidence="1">
    <location>
        <begin position="570"/>
        <end position="599"/>
    </location>
</feature>
<dbReference type="AlphaFoldDB" id="A0A6V7QMG0"/>
<gene>
    <name evidence="2" type="ORF">CB5_LOCUS27575</name>
</gene>
<reference evidence="2" key="1">
    <citation type="submission" date="2020-07" db="EMBL/GenBank/DDBJ databases">
        <authorList>
            <person name="Lin J."/>
        </authorList>
    </citation>
    <scope>NUCLEOTIDE SEQUENCE</scope>
</reference>
<sequence>MGLCFSKKKKSPPPPNSPSSSKPIAVEKKIDDKKKKQQQQQQQEIKPTTIPSSKSLSVAAAAEKKPPVFVITQSIKNSPSAATAAAAEEKEKKKKTNQPEAERNCSTISATAAADEARPVAVRTSSCSKEEVDAILIQCGRLSRSSSGKLPSADTAGHRRYSGSKRSFDFDHEKKLGPEELDDAGEPDKRLSRPSRDAEPPEGIDCPASSASAGERPKQPQQQPAKLVSVPAREKEAGVKRASPVKPKRCASPRSQSPANSARIGNENVGLNRAPQLPAQPQSLSRSSSRKAEQSPKQLQGAEIPPKGDDGVRKLNQTESQKSSENTVPLRKSEIVEEALEVKGSSKSNAEAHSTTNVTFETLNPRAVTQNRSSSRRSSRDFDQNLGYTSLLLEDIQNYHHHHNNTAFSLPACVSKACSILEAVADLNSSSSENDKGSFNGRFGKRGSVPREPIFESEIVVKDDLMEPSLHKYVSVRDLGGGGAGEMEPQESAGSNSFLLGQPWAASSWEPNSVDSTDQYSASQSINGEEEVEQENGVNGGGRRSRGGSNGSNIVVVNTGRKKREIGGDQQQQQQRRVYRWGSSISASASARSGGRALSVPGTAAAQSS</sequence>
<evidence type="ECO:0000256" key="1">
    <source>
        <dbReference type="SAM" id="MobiDB-lite"/>
    </source>
</evidence>
<feature type="compositionally biased region" description="Polar residues" evidence="1">
    <location>
        <begin position="509"/>
        <end position="526"/>
    </location>
</feature>
<feature type="compositionally biased region" description="Basic and acidic residues" evidence="1">
    <location>
        <begin position="186"/>
        <end position="199"/>
    </location>
</feature>
<feature type="region of interest" description="Disordered" evidence="1">
    <location>
        <begin position="138"/>
        <end position="381"/>
    </location>
</feature>
<protein>
    <submittedName>
        <fullName evidence="2">Uncharacterized protein</fullName>
    </submittedName>
</protein>
<feature type="compositionally biased region" description="Basic and acidic residues" evidence="1">
    <location>
        <begin position="166"/>
        <end position="178"/>
    </location>
</feature>
<evidence type="ECO:0000313" key="2">
    <source>
        <dbReference type="EMBL" id="CAD1844364.1"/>
    </source>
</evidence>
<feature type="region of interest" description="Disordered" evidence="1">
    <location>
        <begin position="507"/>
        <end position="609"/>
    </location>
</feature>
<proteinExistence type="predicted"/>
<feature type="compositionally biased region" description="Basic and acidic residues" evidence="1">
    <location>
        <begin position="25"/>
        <end position="34"/>
    </location>
</feature>
<dbReference type="EMBL" id="LR862137">
    <property type="protein sequence ID" value="CAD1844364.1"/>
    <property type="molecule type" value="Genomic_DNA"/>
</dbReference>
<feature type="compositionally biased region" description="Polar residues" evidence="1">
    <location>
        <begin position="315"/>
        <end position="327"/>
    </location>
</feature>
<dbReference type="PANTHER" id="PTHR34367:SF1">
    <property type="entry name" value="OS04G0528600 PROTEIN"/>
    <property type="match status" value="1"/>
</dbReference>
<feature type="compositionally biased region" description="Polar residues" evidence="1">
    <location>
        <begin position="345"/>
        <end position="371"/>
    </location>
</feature>
<dbReference type="InterPro" id="IPR040412">
    <property type="entry name" value="At1g65710-like"/>
</dbReference>
<organism evidence="2">
    <name type="scientific">Ananas comosus var. bracteatus</name>
    <name type="common">red pineapple</name>
    <dbReference type="NCBI Taxonomy" id="296719"/>
    <lineage>
        <taxon>Eukaryota</taxon>
        <taxon>Viridiplantae</taxon>
        <taxon>Streptophyta</taxon>
        <taxon>Embryophyta</taxon>
        <taxon>Tracheophyta</taxon>
        <taxon>Spermatophyta</taxon>
        <taxon>Magnoliopsida</taxon>
        <taxon>Liliopsida</taxon>
        <taxon>Poales</taxon>
        <taxon>Bromeliaceae</taxon>
        <taxon>Bromelioideae</taxon>
        <taxon>Ananas</taxon>
    </lineage>
</organism>
<dbReference type="PANTHER" id="PTHR34367">
    <property type="entry name" value="OS02G0734667 PROTEIN"/>
    <property type="match status" value="1"/>
</dbReference>
<feature type="region of interest" description="Disordered" evidence="1">
    <location>
        <begin position="77"/>
        <end position="104"/>
    </location>
</feature>